<evidence type="ECO:0000256" key="1">
    <source>
        <dbReference type="ARBA" id="ARBA00022801"/>
    </source>
</evidence>
<dbReference type="RefSeq" id="WP_000833721.1">
    <property type="nucleotide sequence ID" value="NZ_CP035689.1"/>
</dbReference>
<organism evidence="3 4">
    <name type="scientific">Vibrio metoecus</name>
    <dbReference type="NCBI Taxonomy" id="1481663"/>
    <lineage>
        <taxon>Bacteria</taxon>
        <taxon>Pseudomonadati</taxon>
        <taxon>Pseudomonadota</taxon>
        <taxon>Gammaproteobacteria</taxon>
        <taxon>Vibrionales</taxon>
        <taxon>Vibrionaceae</taxon>
        <taxon>Vibrio</taxon>
    </lineage>
</organism>
<dbReference type="Proteomes" id="UP000053724">
    <property type="component" value="Unassembled WGS sequence"/>
</dbReference>
<comment type="caution">
    <text evidence="3">The sequence shown here is derived from an EMBL/GenBank/DDBJ whole genome shotgun (WGS) entry which is preliminary data.</text>
</comment>
<evidence type="ECO:0000259" key="2">
    <source>
        <dbReference type="Pfam" id="PF00857"/>
    </source>
</evidence>
<feature type="domain" description="Isochorismatase-like" evidence="2">
    <location>
        <begin position="3"/>
        <end position="142"/>
    </location>
</feature>
<accession>A0A0Q0MSF7</accession>
<sequence length="178" mass="19819">MKSAVLVIDVQSILFDPEPRPFESQLVLEKINAVTESARSYSIPVIFIQHEQPNTGIEYGSDGWKLQASLVIESSDLFVRKTTPDSFLHTNLEKVLKELEVERVLLCGYASEFCVDTTARRAAGLGYHVTLIADAHTTHDKMHATGAEIRKHHNSTLPNISSFGVKIEAIPFDSIWPS</sequence>
<proteinExistence type="predicted"/>
<dbReference type="EMBL" id="LCUF01000015">
    <property type="protein sequence ID" value="KQA23191.1"/>
    <property type="molecule type" value="Genomic_DNA"/>
</dbReference>
<dbReference type="PATRIC" id="fig|1481663.8.peg.1543"/>
<dbReference type="InterPro" id="IPR050272">
    <property type="entry name" value="Isochorismatase-like_hydrls"/>
</dbReference>
<protein>
    <submittedName>
        <fullName evidence="3">Isochorismatase</fullName>
    </submittedName>
</protein>
<dbReference type="PANTHER" id="PTHR43540:SF14">
    <property type="entry name" value="ISOCHORISMATASE"/>
    <property type="match status" value="1"/>
</dbReference>
<dbReference type="Pfam" id="PF00857">
    <property type="entry name" value="Isochorismatase"/>
    <property type="match status" value="1"/>
</dbReference>
<dbReference type="AlphaFoldDB" id="A0A0Q0MSF7"/>
<dbReference type="GO" id="GO:0016787">
    <property type="term" value="F:hydrolase activity"/>
    <property type="evidence" value="ECO:0007669"/>
    <property type="project" value="UniProtKB-KW"/>
</dbReference>
<dbReference type="InterPro" id="IPR036380">
    <property type="entry name" value="Isochorismatase-like_sf"/>
</dbReference>
<name>A0A0Q0MSF7_VIBMT</name>
<evidence type="ECO:0000313" key="3">
    <source>
        <dbReference type="EMBL" id="KQA23191.1"/>
    </source>
</evidence>
<keyword evidence="1" id="KW-0378">Hydrolase</keyword>
<dbReference type="CDD" id="cd01014">
    <property type="entry name" value="nicotinamidase_related"/>
    <property type="match status" value="1"/>
</dbReference>
<gene>
    <name evidence="3" type="ORF">AAY55_12385</name>
</gene>
<dbReference type="SUPFAM" id="SSF52499">
    <property type="entry name" value="Isochorismatase-like hydrolases"/>
    <property type="match status" value="1"/>
</dbReference>
<dbReference type="InterPro" id="IPR000868">
    <property type="entry name" value="Isochorismatase-like_dom"/>
</dbReference>
<dbReference type="PANTHER" id="PTHR43540">
    <property type="entry name" value="PEROXYUREIDOACRYLATE/UREIDOACRYLATE AMIDOHYDROLASE-RELATED"/>
    <property type="match status" value="1"/>
</dbReference>
<evidence type="ECO:0000313" key="4">
    <source>
        <dbReference type="Proteomes" id="UP000053724"/>
    </source>
</evidence>
<dbReference type="Gene3D" id="3.40.50.850">
    <property type="entry name" value="Isochorismatase-like"/>
    <property type="match status" value="1"/>
</dbReference>
<reference evidence="3 4" key="1">
    <citation type="journal article" date="2015" name="Genome Biol. Evol.">
        <title>The Dynamics of Genetic Interactions between Vibrio metoecus and Vibrio cholerae, Two Close Relatives Co-Occurring in the Environment.</title>
        <authorList>
            <person name="Orata F.D."/>
            <person name="Kirchberger P.C."/>
            <person name="Meheust R."/>
            <person name="Barlow E.J."/>
            <person name="Tarr C.L."/>
            <person name="Boucher Y."/>
        </authorList>
    </citation>
    <scope>NUCLEOTIDE SEQUENCE [LARGE SCALE GENOMIC DNA]</scope>
    <source>
        <strain evidence="3 4">08-2459</strain>
    </source>
</reference>